<dbReference type="EMBL" id="WNTK01047198">
    <property type="protein sequence ID" value="KAG9460682.1"/>
    <property type="molecule type" value="Genomic_DNA"/>
</dbReference>
<evidence type="ECO:0000313" key="2">
    <source>
        <dbReference type="EMBL" id="KAG9460682.1"/>
    </source>
</evidence>
<name>A0A8J6AYX6_ELECQ</name>
<feature type="region of interest" description="Disordered" evidence="1">
    <location>
        <begin position="32"/>
        <end position="78"/>
    </location>
</feature>
<comment type="caution">
    <text evidence="2">The sequence shown here is derived from an EMBL/GenBank/DDBJ whole genome shotgun (WGS) entry which is preliminary data.</text>
</comment>
<gene>
    <name evidence="2" type="ORF">GDO78_020193</name>
</gene>
<dbReference type="Proteomes" id="UP000770717">
    <property type="component" value="Unassembled WGS sequence"/>
</dbReference>
<reference evidence="2" key="1">
    <citation type="thesis" date="2020" institute="ProQuest LLC" country="789 East Eisenhower Parkway, Ann Arbor, MI, USA">
        <title>Comparative Genomics and Chromosome Evolution.</title>
        <authorList>
            <person name="Mudd A.B."/>
        </authorList>
    </citation>
    <scope>NUCLEOTIDE SEQUENCE</scope>
    <source>
        <strain evidence="2">HN-11 Male</strain>
        <tissue evidence="2">Kidney and liver</tissue>
    </source>
</reference>
<sequence>RASPLESLTPRWPPGLVSAARSVFPLVSPDEGCGGRRVTSLAGSSIRSPTEENPDGRRQDVRDSITSHTRDPLPAYWG</sequence>
<feature type="compositionally biased region" description="Basic and acidic residues" evidence="1">
    <location>
        <begin position="54"/>
        <end position="71"/>
    </location>
</feature>
<accession>A0A8J6AYX6</accession>
<evidence type="ECO:0000313" key="3">
    <source>
        <dbReference type="Proteomes" id="UP000770717"/>
    </source>
</evidence>
<proteinExistence type="predicted"/>
<feature type="non-terminal residue" evidence="2">
    <location>
        <position position="1"/>
    </location>
</feature>
<evidence type="ECO:0000256" key="1">
    <source>
        <dbReference type="SAM" id="MobiDB-lite"/>
    </source>
</evidence>
<protein>
    <submittedName>
        <fullName evidence="2">Uncharacterized protein</fullName>
    </submittedName>
</protein>
<dbReference type="AlphaFoldDB" id="A0A8J6AYX6"/>
<keyword evidence="3" id="KW-1185">Reference proteome</keyword>
<organism evidence="2 3">
    <name type="scientific">Eleutherodactylus coqui</name>
    <name type="common">Puerto Rican coqui</name>
    <dbReference type="NCBI Taxonomy" id="57060"/>
    <lineage>
        <taxon>Eukaryota</taxon>
        <taxon>Metazoa</taxon>
        <taxon>Chordata</taxon>
        <taxon>Craniata</taxon>
        <taxon>Vertebrata</taxon>
        <taxon>Euteleostomi</taxon>
        <taxon>Amphibia</taxon>
        <taxon>Batrachia</taxon>
        <taxon>Anura</taxon>
        <taxon>Neobatrachia</taxon>
        <taxon>Hyloidea</taxon>
        <taxon>Eleutherodactylidae</taxon>
        <taxon>Eleutherodactylinae</taxon>
        <taxon>Eleutherodactylus</taxon>
        <taxon>Eleutherodactylus</taxon>
    </lineage>
</organism>
<feature type="non-terminal residue" evidence="2">
    <location>
        <position position="78"/>
    </location>
</feature>